<evidence type="ECO:0000313" key="2">
    <source>
        <dbReference type="Proteomes" id="UP000808349"/>
    </source>
</evidence>
<dbReference type="Proteomes" id="UP000808349">
    <property type="component" value="Unassembled WGS sequence"/>
</dbReference>
<evidence type="ECO:0008006" key="3">
    <source>
        <dbReference type="Google" id="ProtNLM"/>
    </source>
</evidence>
<name>A0A9D7XDL6_9BACT</name>
<protein>
    <recommendedName>
        <fullName evidence="3">Restriction endonuclease type IV Mrr domain-containing protein</fullName>
    </recommendedName>
</protein>
<sequence>MYQFIPLDNSDIFQDFICDLFNSTYNDQSFMTFGRNGHKQKGIDIISTKNQIVIQCKKKDIILRKERDIINELKKEIEKEPLKAVNEKLQISFQTFIIASTYKNNPELQEYCSIIKKKHNFNFDLQYYGWDTISKKLTSKSQLIKKYYGNFDLTEHYNLIEHSIKRNLELKRRFETDFKDGIHLQRVIIKKSLDNDYPYANENKSNEISSWFRVNLWNYYYNGIEIIVSPNCRIIKDEDGFWDILDFEDKRIEIFTEVRSILWIGQIPYSNIVDFDFKGDDIYNEPHIYCHFSNNDEPYENFEYLEKFEDESSKKPTYWPLDKSKRTKLS</sequence>
<comment type="caution">
    <text evidence="1">The sequence shown here is derived from an EMBL/GenBank/DDBJ whole genome shotgun (WGS) entry which is preliminary data.</text>
</comment>
<dbReference type="AlphaFoldDB" id="A0A9D7XDL6"/>
<accession>A0A9D7XDL6</accession>
<reference evidence="1 2" key="1">
    <citation type="submission" date="2020-10" db="EMBL/GenBank/DDBJ databases">
        <title>Connecting structure to function with the recovery of over 1000 high-quality activated sludge metagenome-assembled genomes encoding full-length rRNA genes using long-read sequencing.</title>
        <authorList>
            <person name="Singleton C.M."/>
            <person name="Petriglieri F."/>
            <person name="Kristensen J.M."/>
            <person name="Kirkegaard R.H."/>
            <person name="Michaelsen T.Y."/>
            <person name="Andersen M.H."/>
            <person name="Karst S.M."/>
            <person name="Dueholm M.S."/>
            <person name="Nielsen P.H."/>
            <person name="Albertsen M."/>
        </authorList>
    </citation>
    <scope>NUCLEOTIDE SEQUENCE [LARGE SCALE GENOMIC DNA]</scope>
    <source>
        <strain evidence="1">Ribe_18-Q3-R11-54_BAT3C.373</strain>
    </source>
</reference>
<gene>
    <name evidence="1" type="ORF">IPO85_04665</name>
</gene>
<dbReference type="EMBL" id="JADKFW010000004">
    <property type="protein sequence ID" value="MBK9716800.1"/>
    <property type="molecule type" value="Genomic_DNA"/>
</dbReference>
<organism evidence="1 2">
    <name type="scientific">Candidatus Defluviibacterium haderslevense</name>
    <dbReference type="NCBI Taxonomy" id="2981993"/>
    <lineage>
        <taxon>Bacteria</taxon>
        <taxon>Pseudomonadati</taxon>
        <taxon>Bacteroidota</taxon>
        <taxon>Saprospiria</taxon>
        <taxon>Saprospirales</taxon>
        <taxon>Saprospiraceae</taxon>
        <taxon>Candidatus Defluviibacterium</taxon>
    </lineage>
</organism>
<evidence type="ECO:0000313" key="1">
    <source>
        <dbReference type="EMBL" id="MBK9716800.1"/>
    </source>
</evidence>
<proteinExistence type="predicted"/>